<dbReference type="EMBL" id="CCRK01000004">
    <property type="protein sequence ID" value="CDZ48141.1"/>
    <property type="molecule type" value="Genomic_DNA"/>
</dbReference>
<reference evidence="3 4" key="1">
    <citation type="submission" date="2014-08" db="EMBL/GenBank/DDBJ databases">
        <authorList>
            <person name="Chen Y.-H."/>
        </authorList>
    </citation>
    <scope>NUCLEOTIDE SEQUENCE [LARGE SCALE GENOMIC DNA]</scope>
</reference>
<evidence type="ECO:0000313" key="4">
    <source>
        <dbReference type="Proteomes" id="UP000039660"/>
    </source>
</evidence>
<proteinExistence type="inferred from homology"/>
<gene>
    <name evidence="3" type="ORF">NGAL_HAMBI1189_22700</name>
</gene>
<dbReference type="AlphaFoldDB" id="A0A0T7GLH5"/>
<dbReference type="Proteomes" id="UP000039660">
    <property type="component" value="Unassembled WGS sequence"/>
</dbReference>
<protein>
    <submittedName>
        <fullName evidence="3">Enoyl-CoA hydratase echA8</fullName>
    </submittedName>
</protein>
<dbReference type="CDD" id="cd06558">
    <property type="entry name" value="crotonase-like"/>
    <property type="match status" value="1"/>
</dbReference>
<dbReference type="SUPFAM" id="SSF52096">
    <property type="entry name" value="ClpP/crotonase"/>
    <property type="match status" value="1"/>
</dbReference>
<sequence>MNQQMNSYETILYEKDLTDKFATITINRPDKMNAMNKTVIREIDAAVAAAVADPDINALVITGTGRAFSSGYDLQGGDFDVDIDFWREDMSENAEALLNIWRAPIPVIASVNGYALAGALELMMCCDLAIAADNAKFGEPEVRHNSGPPALMMPWLLATRDVRWLMFTGDMVDAQEALRMHLINKVVPADQLKEKTENLARKLARMPVPALRYTKASINNQQMVAGLMPSFQYNIETIAALHVTRQGREWMANLAKMSLKEYLAFRDDPFKGLD</sequence>
<comment type="similarity">
    <text evidence="1 2">Belongs to the enoyl-CoA hydratase/isomerase family.</text>
</comment>
<dbReference type="PANTHER" id="PTHR43802:SF1">
    <property type="entry name" value="IP11341P-RELATED"/>
    <property type="match status" value="1"/>
</dbReference>
<dbReference type="RefSeq" id="WP_046634238.1">
    <property type="nucleotide sequence ID" value="NZ_CCRK01000004.1"/>
</dbReference>
<dbReference type="InterPro" id="IPR018376">
    <property type="entry name" value="Enoyl-CoA_hyd/isom_CS"/>
</dbReference>
<accession>A0A0T7GLH5</accession>
<dbReference type="InterPro" id="IPR001753">
    <property type="entry name" value="Enoyl-CoA_hydra/iso"/>
</dbReference>
<name>A0A0T7GLH5_NEOGA</name>
<dbReference type="GO" id="GO:0003824">
    <property type="term" value="F:catalytic activity"/>
    <property type="evidence" value="ECO:0007669"/>
    <property type="project" value="InterPro"/>
</dbReference>
<dbReference type="InterPro" id="IPR029045">
    <property type="entry name" value="ClpP/crotonase-like_dom_sf"/>
</dbReference>
<dbReference type="Gene3D" id="3.90.226.10">
    <property type="entry name" value="2-enoyl-CoA Hydratase, Chain A, domain 1"/>
    <property type="match status" value="1"/>
</dbReference>
<organism evidence="3 4">
    <name type="scientific">Neorhizobium galegae bv. officinalis</name>
    <dbReference type="NCBI Taxonomy" id="323656"/>
    <lineage>
        <taxon>Bacteria</taxon>
        <taxon>Pseudomonadati</taxon>
        <taxon>Pseudomonadota</taxon>
        <taxon>Alphaproteobacteria</taxon>
        <taxon>Hyphomicrobiales</taxon>
        <taxon>Rhizobiaceae</taxon>
        <taxon>Rhizobium/Agrobacterium group</taxon>
        <taxon>Neorhizobium</taxon>
    </lineage>
</organism>
<dbReference type="PANTHER" id="PTHR43802">
    <property type="entry name" value="ENOYL-COA HYDRATASE"/>
    <property type="match status" value="1"/>
</dbReference>
<evidence type="ECO:0000256" key="2">
    <source>
        <dbReference type="RuleBase" id="RU003707"/>
    </source>
</evidence>
<dbReference type="PROSITE" id="PS00166">
    <property type="entry name" value="ENOYL_COA_HYDRATASE"/>
    <property type="match status" value="1"/>
</dbReference>
<evidence type="ECO:0000313" key="3">
    <source>
        <dbReference type="EMBL" id="CDZ48141.1"/>
    </source>
</evidence>
<dbReference type="Pfam" id="PF00378">
    <property type="entry name" value="ECH_1"/>
    <property type="match status" value="1"/>
</dbReference>
<evidence type="ECO:0000256" key="1">
    <source>
        <dbReference type="ARBA" id="ARBA00005254"/>
    </source>
</evidence>